<evidence type="ECO:0000256" key="1">
    <source>
        <dbReference type="SAM" id="SignalP"/>
    </source>
</evidence>
<gene>
    <name evidence="2" type="ORF">PILCRDRAFT_827055</name>
</gene>
<accession>A0A0C3BE94</accession>
<proteinExistence type="predicted"/>
<keyword evidence="1" id="KW-0732">Signal</keyword>
<dbReference type="EMBL" id="KN833044">
    <property type="protein sequence ID" value="KIM75617.1"/>
    <property type="molecule type" value="Genomic_DNA"/>
</dbReference>
<dbReference type="InParanoid" id="A0A0C3BE94"/>
<evidence type="ECO:0000313" key="3">
    <source>
        <dbReference type="Proteomes" id="UP000054166"/>
    </source>
</evidence>
<protein>
    <recommendedName>
        <fullName evidence="4">Secreted protein</fullName>
    </recommendedName>
</protein>
<dbReference type="HOGENOM" id="CLU_2832080_0_0_1"/>
<dbReference type="AlphaFoldDB" id="A0A0C3BE94"/>
<feature type="chain" id="PRO_5002161731" description="Secreted protein" evidence="1">
    <location>
        <begin position="17"/>
        <end position="66"/>
    </location>
</feature>
<evidence type="ECO:0008006" key="4">
    <source>
        <dbReference type="Google" id="ProtNLM"/>
    </source>
</evidence>
<keyword evidence="3" id="KW-1185">Reference proteome</keyword>
<reference evidence="3" key="2">
    <citation type="submission" date="2015-01" db="EMBL/GenBank/DDBJ databases">
        <title>Evolutionary Origins and Diversification of the Mycorrhizal Mutualists.</title>
        <authorList>
            <consortium name="DOE Joint Genome Institute"/>
            <consortium name="Mycorrhizal Genomics Consortium"/>
            <person name="Kohler A."/>
            <person name="Kuo A."/>
            <person name="Nagy L.G."/>
            <person name="Floudas D."/>
            <person name="Copeland A."/>
            <person name="Barry K.W."/>
            <person name="Cichocki N."/>
            <person name="Veneault-Fourrey C."/>
            <person name="LaButti K."/>
            <person name="Lindquist E.A."/>
            <person name="Lipzen A."/>
            <person name="Lundell T."/>
            <person name="Morin E."/>
            <person name="Murat C."/>
            <person name="Riley R."/>
            <person name="Ohm R."/>
            <person name="Sun H."/>
            <person name="Tunlid A."/>
            <person name="Henrissat B."/>
            <person name="Grigoriev I.V."/>
            <person name="Hibbett D.S."/>
            <person name="Martin F."/>
        </authorList>
    </citation>
    <scope>NUCLEOTIDE SEQUENCE [LARGE SCALE GENOMIC DNA]</scope>
    <source>
        <strain evidence="3">F 1598</strain>
    </source>
</reference>
<feature type="signal peptide" evidence="1">
    <location>
        <begin position="1"/>
        <end position="16"/>
    </location>
</feature>
<dbReference type="Proteomes" id="UP000054166">
    <property type="component" value="Unassembled WGS sequence"/>
</dbReference>
<name>A0A0C3BE94_PILCF</name>
<evidence type="ECO:0000313" key="2">
    <source>
        <dbReference type="EMBL" id="KIM75617.1"/>
    </source>
</evidence>
<sequence>MLLATISATCIIVVMTQKLHWVSFDVKRCVSGSERAEAVDLVCTCLALPEHGSDSFRRHIHFIPPL</sequence>
<organism evidence="2 3">
    <name type="scientific">Piloderma croceum (strain F 1598)</name>
    <dbReference type="NCBI Taxonomy" id="765440"/>
    <lineage>
        <taxon>Eukaryota</taxon>
        <taxon>Fungi</taxon>
        <taxon>Dikarya</taxon>
        <taxon>Basidiomycota</taxon>
        <taxon>Agaricomycotina</taxon>
        <taxon>Agaricomycetes</taxon>
        <taxon>Agaricomycetidae</taxon>
        <taxon>Atheliales</taxon>
        <taxon>Atheliaceae</taxon>
        <taxon>Piloderma</taxon>
    </lineage>
</organism>
<reference evidence="2 3" key="1">
    <citation type="submission" date="2014-04" db="EMBL/GenBank/DDBJ databases">
        <authorList>
            <consortium name="DOE Joint Genome Institute"/>
            <person name="Kuo A."/>
            <person name="Tarkka M."/>
            <person name="Buscot F."/>
            <person name="Kohler A."/>
            <person name="Nagy L.G."/>
            <person name="Floudas D."/>
            <person name="Copeland A."/>
            <person name="Barry K.W."/>
            <person name="Cichocki N."/>
            <person name="Veneault-Fourrey C."/>
            <person name="LaButti K."/>
            <person name="Lindquist E.A."/>
            <person name="Lipzen A."/>
            <person name="Lundell T."/>
            <person name="Morin E."/>
            <person name="Murat C."/>
            <person name="Sun H."/>
            <person name="Tunlid A."/>
            <person name="Henrissat B."/>
            <person name="Grigoriev I.V."/>
            <person name="Hibbett D.S."/>
            <person name="Martin F."/>
            <person name="Nordberg H.P."/>
            <person name="Cantor M.N."/>
            <person name="Hua S.X."/>
        </authorList>
    </citation>
    <scope>NUCLEOTIDE SEQUENCE [LARGE SCALE GENOMIC DNA]</scope>
    <source>
        <strain evidence="2 3">F 1598</strain>
    </source>
</reference>